<dbReference type="OrthoDB" id="342281at2759"/>
<reference evidence="10" key="1">
    <citation type="submission" date="2014-08" db="EMBL/GenBank/DDBJ databases">
        <authorList>
            <person name="Murali S."/>
            <person name="Richards S."/>
            <person name="Bandaranaike D."/>
            <person name="Bellair M."/>
            <person name="Blankenburg K."/>
            <person name="Chao H."/>
            <person name="Dinh H."/>
            <person name="Doddapaneni H."/>
            <person name="Dugan-Rocha S."/>
            <person name="Elkadiri S."/>
            <person name="Gnanaolivu R."/>
            <person name="Hughes D."/>
            <person name="Lee S."/>
            <person name="Li M."/>
            <person name="Ming W."/>
            <person name="Munidasa M."/>
            <person name="Muniz J."/>
            <person name="Nguyen L."/>
            <person name="Osuji N."/>
            <person name="Pu L.-L."/>
            <person name="Puazo M."/>
            <person name="Skinner E."/>
            <person name="Qu C."/>
            <person name="Quiroz J."/>
            <person name="Raj R."/>
            <person name="Weissenberger G."/>
            <person name="Xin Y."/>
            <person name="Zou X."/>
            <person name="Han Y."/>
            <person name="Worley K."/>
            <person name="Muzny D."/>
            <person name="Gibbs R."/>
        </authorList>
    </citation>
    <scope>NUCLEOTIDE SEQUENCE</scope>
    <source>
        <strain evidence="10">HAZT.00-mixed</strain>
        <tissue evidence="10">Whole organism</tissue>
    </source>
</reference>
<dbReference type="GO" id="GO:0043495">
    <property type="term" value="F:protein-membrane adaptor activity"/>
    <property type="evidence" value="ECO:0007669"/>
    <property type="project" value="TreeGrafter"/>
</dbReference>
<feature type="region of interest" description="Disordered" evidence="7">
    <location>
        <begin position="87"/>
        <end position="111"/>
    </location>
</feature>
<evidence type="ECO:0000256" key="7">
    <source>
        <dbReference type="SAM" id="MobiDB-lite"/>
    </source>
</evidence>
<dbReference type="Gene3D" id="2.60.120.260">
    <property type="entry name" value="Galactose-binding domain-like"/>
    <property type="match status" value="1"/>
</dbReference>
<accession>A0A6A0GUM1</accession>
<protein>
    <recommendedName>
        <fullName evidence="9">SUN domain-containing protein</fullName>
    </recommendedName>
</protein>
<comment type="caution">
    <text evidence="10">The sequence shown here is derived from an EMBL/GenBank/DDBJ whole genome shotgun (WGS) entry which is preliminary data.</text>
</comment>
<dbReference type="Proteomes" id="UP000711488">
    <property type="component" value="Unassembled WGS sequence"/>
</dbReference>
<feature type="compositionally biased region" description="Polar residues" evidence="7">
    <location>
        <begin position="8"/>
        <end position="20"/>
    </location>
</feature>
<evidence type="ECO:0000256" key="2">
    <source>
        <dbReference type="ARBA" id="ARBA00022692"/>
    </source>
</evidence>
<organism evidence="10">
    <name type="scientific">Hyalella azteca</name>
    <name type="common">Amphipod</name>
    <dbReference type="NCBI Taxonomy" id="294128"/>
    <lineage>
        <taxon>Eukaryota</taxon>
        <taxon>Metazoa</taxon>
        <taxon>Ecdysozoa</taxon>
        <taxon>Arthropoda</taxon>
        <taxon>Crustacea</taxon>
        <taxon>Multicrustacea</taxon>
        <taxon>Malacostraca</taxon>
        <taxon>Eumalacostraca</taxon>
        <taxon>Peracarida</taxon>
        <taxon>Amphipoda</taxon>
        <taxon>Senticaudata</taxon>
        <taxon>Talitrida</taxon>
        <taxon>Talitroidea</taxon>
        <taxon>Hyalellidae</taxon>
        <taxon>Hyalella</taxon>
    </lineage>
</organism>
<evidence type="ECO:0000313" key="10">
    <source>
        <dbReference type="EMBL" id="KAA0189107.1"/>
    </source>
</evidence>
<dbReference type="PANTHER" id="PTHR12911:SF8">
    <property type="entry name" value="KLAROID PROTEIN-RELATED"/>
    <property type="match status" value="1"/>
</dbReference>
<keyword evidence="3 8" id="KW-1133">Transmembrane helix</keyword>
<evidence type="ECO:0000256" key="8">
    <source>
        <dbReference type="SAM" id="Phobius"/>
    </source>
</evidence>
<dbReference type="GO" id="GO:0034993">
    <property type="term" value="C:meiotic nuclear membrane microtubule tethering complex"/>
    <property type="evidence" value="ECO:0007669"/>
    <property type="project" value="TreeGrafter"/>
</dbReference>
<feature type="region of interest" description="Disordered" evidence="7">
    <location>
        <begin position="1"/>
        <end position="52"/>
    </location>
</feature>
<dbReference type="Pfam" id="PF07738">
    <property type="entry name" value="Sad1_UNC"/>
    <property type="match status" value="1"/>
</dbReference>
<comment type="subcellular location">
    <subcellularLocation>
        <location evidence="1">Membrane</location>
    </subcellularLocation>
</comment>
<evidence type="ECO:0000256" key="1">
    <source>
        <dbReference type="ARBA" id="ARBA00004370"/>
    </source>
</evidence>
<gene>
    <name evidence="10" type="ORF">HAZT_HAZT000113</name>
</gene>
<keyword evidence="2 8" id="KW-0812">Transmembrane</keyword>
<dbReference type="FunFam" id="2.60.120.260:FF:000009">
    <property type="entry name" value="SUN domain-containing protein 1 isoform X1"/>
    <property type="match status" value="1"/>
</dbReference>
<dbReference type="InterPro" id="IPR012919">
    <property type="entry name" value="SUN_dom"/>
</dbReference>
<proteinExistence type="predicted"/>
<feature type="transmembrane region" description="Helical" evidence="8">
    <location>
        <begin position="453"/>
        <end position="474"/>
    </location>
</feature>
<evidence type="ECO:0000256" key="6">
    <source>
        <dbReference type="SAM" id="Coils"/>
    </source>
</evidence>
<reference evidence="10" key="3">
    <citation type="submission" date="2019-06" db="EMBL/GenBank/DDBJ databases">
        <authorList>
            <person name="Poynton C."/>
            <person name="Hasenbein S."/>
            <person name="Benoit J.B."/>
            <person name="Sepulveda M.S."/>
            <person name="Poelchau M.F."/>
            <person name="Murali S.C."/>
            <person name="Chen S."/>
            <person name="Glastad K.M."/>
            <person name="Werren J.H."/>
            <person name="Vineis J.H."/>
            <person name="Bowen J.L."/>
            <person name="Friedrich M."/>
            <person name="Jones J."/>
            <person name="Robertson H.M."/>
            <person name="Feyereisen R."/>
            <person name="Mechler-Hickson A."/>
            <person name="Mathers N."/>
            <person name="Lee C.E."/>
            <person name="Colbourne J.K."/>
            <person name="Biales A."/>
            <person name="Johnston J.S."/>
            <person name="Wellborn G.A."/>
            <person name="Rosendale A.J."/>
            <person name="Cridge A.G."/>
            <person name="Munoz-Torres M.C."/>
            <person name="Bain P.A."/>
            <person name="Manny A.R."/>
            <person name="Major K.M."/>
            <person name="Lambert F.N."/>
            <person name="Vulpe C.D."/>
            <person name="Tuck P."/>
            <person name="Blalock B.J."/>
            <person name="Lin Y.-Y."/>
            <person name="Smith M.E."/>
            <person name="Ochoa-Acuna H."/>
            <person name="Chen M.-J.M."/>
            <person name="Childers C.P."/>
            <person name="Qu J."/>
            <person name="Dugan S."/>
            <person name="Lee S.L."/>
            <person name="Chao H."/>
            <person name="Dinh H."/>
            <person name="Han Y."/>
            <person name="Doddapaneni H."/>
            <person name="Worley K.C."/>
            <person name="Muzny D.M."/>
            <person name="Gibbs R.A."/>
            <person name="Richards S."/>
        </authorList>
    </citation>
    <scope>NUCLEOTIDE SEQUENCE</scope>
    <source>
        <strain evidence="10">HAZT.00-mixed</strain>
        <tissue evidence="10">Whole organism</tissue>
    </source>
</reference>
<dbReference type="InterPro" id="IPR045119">
    <property type="entry name" value="SUN1-5"/>
</dbReference>
<dbReference type="EMBL" id="JQDR03013798">
    <property type="protein sequence ID" value="KAA0189107.1"/>
    <property type="molecule type" value="Genomic_DNA"/>
</dbReference>
<reference evidence="10" key="2">
    <citation type="journal article" date="2018" name="Environ. Sci. Technol.">
        <title>The Toxicogenome of Hyalella azteca: A Model for Sediment Ecotoxicology and Evolutionary Toxicology.</title>
        <authorList>
            <person name="Poynton H.C."/>
            <person name="Hasenbein S."/>
            <person name="Benoit J.B."/>
            <person name="Sepulveda M.S."/>
            <person name="Poelchau M.F."/>
            <person name="Hughes D.S.T."/>
            <person name="Murali S.C."/>
            <person name="Chen S."/>
            <person name="Glastad K.M."/>
            <person name="Goodisman M.A.D."/>
            <person name="Werren J.H."/>
            <person name="Vineis J.H."/>
            <person name="Bowen J.L."/>
            <person name="Friedrich M."/>
            <person name="Jones J."/>
            <person name="Robertson H.M."/>
            <person name="Feyereisen R."/>
            <person name="Mechler-Hickson A."/>
            <person name="Mathers N."/>
            <person name="Lee C.E."/>
            <person name="Colbourne J.K."/>
            <person name="Biales A."/>
            <person name="Johnston J.S."/>
            <person name="Wellborn G.A."/>
            <person name="Rosendale A.J."/>
            <person name="Cridge A.G."/>
            <person name="Munoz-Torres M.C."/>
            <person name="Bain P.A."/>
            <person name="Manny A.R."/>
            <person name="Major K.M."/>
            <person name="Lambert F.N."/>
            <person name="Vulpe C.D."/>
            <person name="Tuck P."/>
            <person name="Blalock B.J."/>
            <person name="Lin Y.Y."/>
            <person name="Smith M.E."/>
            <person name="Ochoa-Acuna H."/>
            <person name="Chen M.M."/>
            <person name="Childers C.P."/>
            <person name="Qu J."/>
            <person name="Dugan S."/>
            <person name="Lee S.L."/>
            <person name="Chao H."/>
            <person name="Dinh H."/>
            <person name="Han Y."/>
            <person name="Doddapaneni H."/>
            <person name="Worley K.C."/>
            <person name="Muzny D.M."/>
            <person name="Gibbs R.A."/>
            <person name="Richards S."/>
        </authorList>
    </citation>
    <scope>NUCLEOTIDE SEQUENCE</scope>
    <source>
        <strain evidence="10">HAZT.00-mixed</strain>
        <tissue evidence="10">Whole organism</tissue>
    </source>
</reference>
<evidence type="ECO:0000256" key="3">
    <source>
        <dbReference type="ARBA" id="ARBA00022989"/>
    </source>
</evidence>
<keyword evidence="4 6" id="KW-0175">Coiled coil</keyword>
<feature type="transmembrane region" description="Helical" evidence="8">
    <location>
        <begin position="388"/>
        <end position="409"/>
    </location>
</feature>
<feature type="domain" description="SUN" evidence="9">
    <location>
        <begin position="1135"/>
        <end position="1296"/>
    </location>
</feature>
<feature type="transmembrane region" description="Helical" evidence="8">
    <location>
        <begin position="564"/>
        <end position="591"/>
    </location>
</feature>
<evidence type="ECO:0000256" key="4">
    <source>
        <dbReference type="ARBA" id="ARBA00023054"/>
    </source>
</evidence>
<keyword evidence="5 8" id="KW-0472">Membrane</keyword>
<feature type="coiled-coil region" evidence="6">
    <location>
        <begin position="692"/>
        <end position="762"/>
    </location>
</feature>
<evidence type="ECO:0000256" key="5">
    <source>
        <dbReference type="ARBA" id="ARBA00023136"/>
    </source>
</evidence>
<sequence length="1298" mass="143641">MPHISPRTDYTYSASVSYRTHSPRKRVGSPNMSRRPLHTTLPSHPLPSDEEHQVLREGISLQQFYDGRAIRRTEASSESATLSVNFGLDHESDGEDLAPARSSNKRKHLSHRATPLLASNSLTANHASSLLSTPNGGSLFSHNECSPFPKGRTTFEGIVDALSYTAQQLVRTPTVLKNTVMSFTYSQASRYDVGANDIHYNKNNTTLVDSHTKTKTISTTADSWLHENNHRTTTTTTNTSRSGSVNRSSMVLRSRRRVGATAGTDEEEQVEFFENTQNQRLAEHDYANDDDDEHVQTSYVTSTFTSVITTVFETIYDISFEIEEAARKIIGVASRREEREKEKRLRLSKSGDEIFTDGRNSNSVFGGDNHETDVYADDESSSAASWCFWMVPLLLLIAFVALSGWSYLYHSENLKDAVTSSAAYVTSTTITVTSVVWDWIFSVFFLLIDFGKLILWAITYPFVYIYSSGAEALGRMTSGKWSLTSDLGTSSGDTGAFGVVSVVRSAFSSVLSFCLWVFSGVSELLLYIWSLLLSLLSYSESVVTSSCSTAAANVSSFMLAGTEGLWSALLWVWGVIGVVIGSALSLVAIVFNAVTGLAQSAKIMFVASPSSKIPAPRPEVPLIKSEVPPLIENNVAMIDDLVARVLQSEQLQLQLGSKVSSEVAEQTAPTAAKLEQLQLSSSAVQTENRDLLLQLQRYHDSLKQELLQLQESLAAVAADGREGRTVLSAAVQEQLQQVEEHIKQFQQNFKDINHQINKLQDDQSLLSAELKSCCQKTALSLADVESHVVGLISSLIGGSSGSLSSEDLKAWIATYFVAKDQMEERINDLMSQIKSRTDVAPESSRLQEETLVQTQQLVMERVMETLQTRLHEHDQRVTSGIRETVVAHLESDQIKDLLVSHLDSDQVKEHLEAHLKADQVKDHIEAHLKSNQVKDLLISHLDSDEIKEHLESRLKSDQVKDILVSHLDSDRVKDHIETHLKSDQVKNLLISHLDSDQAKDNIVTHLKSEQVIDRLLLELQPILEERLKNSQEITTENAREAVEIETAARSVELNDTVNALVAAAIALHMKSESGSEKTSEALRTAAGVAMGGVGGDAFNQLALSRHEVEVLVTDALRKYDADRTGLVDHALESGGGSIVSTRCTEAYETIQAEVSILGIPLYRYATNTPRSIIQPDRHPGQCWAFKGSQGFVVIRLVAPVRPTGFTLEHIPKSIAPFGVIDSAPKNFSMWGLMTENDEGVLIGAYQYRDDGEPLQYFAVDEVPVDFFPFIELKIDSNHGNMKYTCVYRVRVHGIRMKL</sequence>
<dbReference type="PANTHER" id="PTHR12911">
    <property type="entry name" value="SAD1/UNC-84-LIKE PROTEIN-RELATED"/>
    <property type="match status" value="1"/>
</dbReference>
<feature type="transmembrane region" description="Helical" evidence="8">
    <location>
        <begin position="421"/>
        <end position="447"/>
    </location>
</feature>
<name>A0A6A0GUM1_HYAAZ</name>
<evidence type="ECO:0000259" key="9">
    <source>
        <dbReference type="PROSITE" id="PS51469"/>
    </source>
</evidence>
<dbReference type="PROSITE" id="PS51469">
    <property type="entry name" value="SUN"/>
    <property type="match status" value="1"/>
</dbReference>